<name>A0A7C3ZXQ5_9CYAN</name>
<organism evidence="8">
    <name type="scientific">Planktothricoides sp. SpSt-374</name>
    <dbReference type="NCBI Taxonomy" id="2282167"/>
    <lineage>
        <taxon>Bacteria</taxon>
        <taxon>Bacillati</taxon>
        <taxon>Cyanobacteriota</taxon>
        <taxon>Cyanophyceae</taxon>
        <taxon>Oscillatoriophycideae</taxon>
        <taxon>Oscillatoriales</taxon>
        <taxon>Oscillatoriaceae</taxon>
        <taxon>Planktothricoides</taxon>
    </lineage>
</organism>
<feature type="transmembrane region" description="Helical" evidence="6">
    <location>
        <begin position="703"/>
        <end position="721"/>
    </location>
</feature>
<feature type="domain" description="Cache" evidence="7">
    <location>
        <begin position="48"/>
        <end position="306"/>
    </location>
</feature>
<dbReference type="CDD" id="cd12913">
    <property type="entry name" value="PDC1_MCP_like"/>
    <property type="match status" value="1"/>
</dbReference>
<protein>
    <recommendedName>
        <fullName evidence="7">Cache domain-containing protein</fullName>
    </recommendedName>
</protein>
<sequence length="722" mass="82438">MKISASPKVIVFRLSVSLCVVSLIFVAAMVYSYFYEKHQKIREAKNGAREEAVRAAKEIDVQLQKLSRTAQAIADDLTSGKLPENQLQDRLRSEMEKNASMSGLGAAYKPFAYPKDAQPGQKLPLYAPYYTRKGGKVEYQPVEKYYQYTQPQYEWYHKPLKEGPSWIEPFFSGISPGLIAPFGAPFYRQDQATQKPVAAGVVTANYSLEELRNLIKSLTIGKTGYGFLISNQGNFIYHPIERLVESKTNILDRAKNVLKDELLLATSQKALAGESVVMDDRSAVTGQSTWLFFEPIPSTGWALGVVFIKDEIFTNTDSLRHKLIWIALGSISTLFFLSIIVFRAYEGRLWSMWLVSITTSGLLGGGVGLIWYLSFIERPDKTTEHTVIVSQPGLQSFLESRTKIDKQLKKPPAAYIPTGIFIQSIEFQGANNVFITGYLWQKYTKGIHDNISRGFIFPESITGTDFQPVEAYRYETDTQEVIGWYFETAIRQNFDYNRYPFDAKEVWLRMWHQDFYKNVILVPDVDSYKLMNPTSIPGVEKDFVLPGWNLESSFFYYRVNSYNAYFGFPHEADAYQEVPELYFTIIAKRNFLTVFISNVMPSMVLACLLFVIQMIISEKHRVNEAMSFTAMEIASTSGAFIFIVILDQINLRNSIAAGGIIYLEFFYFILYLIILWVTVNALILASGTKIALLDYKDNFIPKLLYWPFFLKVLLIVTLIAFY</sequence>
<dbReference type="Gene3D" id="3.30.450.20">
    <property type="entry name" value="PAS domain"/>
    <property type="match status" value="2"/>
</dbReference>
<keyword evidence="5 6" id="KW-0472">Membrane</keyword>
<evidence type="ECO:0000256" key="4">
    <source>
        <dbReference type="ARBA" id="ARBA00022989"/>
    </source>
</evidence>
<comment type="caution">
    <text evidence="8">The sequence shown here is derived from an EMBL/GenBank/DDBJ whole genome shotgun (WGS) entry which is preliminary data.</text>
</comment>
<feature type="transmembrane region" description="Helical" evidence="6">
    <location>
        <begin position="12"/>
        <end position="35"/>
    </location>
</feature>
<dbReference type="CDD" id="cd12912">
    <property type="entry name" value="PDC2_MCP_like"/>
    <property type="match status" value="1"/>
</dbReference>
<feature type="transmembrane region" description="Helical" evidence="6">
    <location>
        <begin position="351"/>
        <end position="373"/>
    </location>
</feature>
<evidence type="ECO:0000256" key="3">
    <source>
        <dbReference type="ARBA" id="ARBA00022692"/>
    </source>
</evidence>
<evidence type="ECO:0000256" key="2">
    <source>
        <dbReference type="ARBA" id="ARBA00022475"/>
    </source>
</evidence>
<evidence type="ECO:0000313" key="8">
    <source>
        <dbReference type="EMBL" id="HGG02028.1"/>
    </source>
</evidence>
<dbReference type="GO" id="GO:0005886">
    <property type="term" value="C:plasma membrane"/>
    <property type="evidence" value="ECO:0007669"/>
    <property type="project" value="UniProtKB-SubCell"/>
</dbReference>
<evidence type="ECO:0000259" key="7">
    <source>
        <dbReference type="Pfam" id="PF02743"/>
    </source>
</evidence>
<keyword evidence="3 6" id="KW-0812">Transmembrane</keyword>
<accession>A0A7C3ZXQ5</accession>
<dbReference type="InterPro" id="IPR033479">
    <property type="entry name" value="dCache_1"/>
</dbReference>
<evidence type="ECO:0000256" key="6">
    <source>
        <dbReference type="SAM" id="Phobius"/>
    </source>
</evidence>
<feature type="transmembrane region" description="Helical" evidence="6">
    <location>
        <begin position="628"/>
        <end position="649"/>
    </location>
</feature>
<dbReference type="Pfam" id="PF02743">
    <property type="entry name" value="dCache_1"/>
    <property type="match status" value="1"/>
</dbReference>
<keyword evidence="4 6" id="KW-1133">Transmembrane helix</keyword>
<reference evidence="8" key="1">
    <citation type="journal article" date="2020" name="mSystems">
        <title>Genome- and Community-Level Interaction Insights into Carbon Utilization and Element Cycling Functions of Hydrothermarchaeota in Hydrothermal Sediment.</title>
        <authorList>
            <person name="Zhou Z."/>
            <person name="Liu Y."/>
            <person name="Xu W."/>
            <person name="Pan J."/>
            <person name="Luo Z.H."/>
            <person name="Li M."/>
        </authorList>
    </citation>
    <scope>NUCLEOTIDE SEQUENCE [LARGE SCALE GENOMIC DNA]</scope>
    <source>
        <strain evidence="8">SpSt-374</strain>
    </source>
</reference>
<feature type="transmembrane region" description="Helical" evidence="6">
    <location>
        <begin position="591"/>
        <end position="616"/>
    </location>
</feature>
<evidence type="ECO:0000256" key="5">
    <source>
        <dbReference type="ARBA" id="ARBA00023136"/>
    </source>
</evidence>
<evidence type="ECO:0000256" key="1">
    <source>
        <dbReference type="ARBA" id="ARBA00004651"/>
    </source>
</evidence>
<dbReference type="EMBL" id="DSPX01000159">
    <property type="protein sequence ID" value="HGG02028.1"/>
    <property type="molecule type" value="Genomic_DNA"/>
</dbReference>
<dbReference type="AlphaFoldDB" id="A0A7C3ZXQ5"/>
<feature type="transmembrane region" description="Helical" evidence="6">
    <location>
        <begin position="323"/>
        <end position="345"/>
    </location>
</feature>
<proteinExistence type="predicted"/>
<feature type="transmembrane region" description="Helical" evidence="6">
    <location>
        <begin position="661"/>
        <end position="683"/>
    </location>
</feature>
<comment type="subcellular location">
    <subcellularLocation>
        <location evidence="1">Cell membrane</location>
        <topology evidence="1">Multi-pass membrane protein</topology>
    </subcellularLocation>
</comment>
<keyword evidence="2" id="KW-1003">Cell membrane</keyword>
<gene>
    <name evidence="8" type="ORF">ENR15_15645</name>
</gene>